<evidence type="ECO:0000256" key="1">
    <source>
        <dbReference type="ARBA" id="ARBA00004141"/>
    </source>
</evidence>
<evidence type="ECO:0000256" key="2">
    <source>
        <dbReference type="ARBA" id="ARBA00022692"/>
    </source>
</evidence>
<dbReference type="EMBL" id="JAAMPI010000721">
    <property type="protein sequence ID" value="KAF4629092.1"/>
    <property type="molecule type" value="Genomic_DNA"/>
</dbReference>
<dbReference type="PANTHER" id="PTHR33048">
    <property type="entry name" value="PTH11-LIKE INTEGRAL MEMBRANE PROTEIN (AFU_ORTHOLOGUE AFUA_5G11245)"/>
    <property type="match status" value="1"/>
</dbReference>
<evidence type="ECO:0000256" key="6">
    <source>
        <dbReference type="SAM" id="Phobius"/>
    </source>
</evidence>
<dbReference type="Pfam" id="PF20684">
    <property type="entry name" value="Fung_rhodopsin"/>
    <property type="match status" value="1"/>
</dbReference>
<keyword evidence="2 6" id="KW-0812">Transmembrane</keyword>
<comment type="caution">
    <text evidence="8">The sequence shown here is derived from an EMBL/GenBank/DDBJ whole genome shotgun (WGS) entry which is preliminary data.</text>
</comment>
<name>A0A8H4RJ47_9HELO</name>
<gene>
    <name evidence="8" type="ORF">G7Y89_g9060</name>
</gene>
<proteinExistence type="inferred from homology"/>
<feature type="domain" description="Rhodopsin" evidence="7">
    <location>
        <begin position="35"/>
        <end position="276"/>
    </location>
</feature>
<comment type="subcellular location">
    <subcellularLocation>
        <location evidence="1">Membrane</location>
        <topology evidence="1">Multi-pass membrane protein</topology>
    </subcellularLocation>
</comment>
<keyword evidence="9" id="KW-1185">Reference proteome</keyword>
<dbReference type="PANTHER" id="PTHR33048:SF129">
    <property type="entry name" value="INTEGRAL MEMBRANE PROTEIN-RELATED"/>
    <property type="match status" value="1"/>
</dbReference>
<feature type="transmembrane region" description="Helical" evidence="6">
    <location>
        <begin position="178"/>
        <end position="199"/>
    </location>
</feature>
<keyword evidence="3 6" id="KW-1133">Transmembrane helix</keyword>
<evidence type="ECO:0000256" key="3">
    <source>
        <dbReference type="ARBA" id="ARBA00022989"/>
    </source>
</evidence>
<evidence type="ECO:0000256" key="5">
    <source>
        <dbReference type="ARBA" id="ARBA00038359"/>
    </source>
</evidence>
<dbReference type="Proteomes" id="UP000566819">
    <property type="component" value="Unassembled WGS sequence"/>
</dbReference>
<feature type="transmembrane region" description="Helical" evidence="6">
    <location>
        <begin position="211"/>
        <end position="230"/>
    </location>
</feature>
<feature type="transmembrane region" description="Helical" evidence="6">
    <location>
        <begin position="128"/>
        <end position="150"/>
    </location>
</feature>
<dbReference type="InterPro" id="IPR052337">
    <property type="entry name" value="SAT4-like"/>
</dbReference>
<evidence type="ECO:0000259" key="7">
    <source>
        <dbReference type="Pfam" id="PF20684"/>
    </source>
</evidence>
<comment type="similarity">
    <text evidence="5">Belongs to the SAT4 family.</text>
</comment>
<evidence type="ECO:0000313" key="9">
    <source>
        <dbReference type="Proteomes" id="UP000566819"/>
    </source>
</evidence>
<dbReference type="OrthoDB" id="5022096at2759"/>
<protein>
    <recommendedName>
        <fullName evidence="7">Rhodopsin domain-containing protein</fullName>
    </recommendedName>
</protein>
<dbReference type="AlphaFoldDB" id="A0A8H4RJ47"/>
<feature type="transmembrane region" description="Helical" evidence="6">
    <location>
        <begin position="12"/>
        <end position="35"/>
    </location>
</feature>
<evidence type="ECO:0000256" key="4">
    <source>
        <dbReference type="ARBA" id="ARBA00023136"/>
    </source>
</evidence>
<evidence type="ECO:0000313" key="8">
    <source>
        <dbReference type="EMBL" id="KAF4629092.1"/>
    </source>
</evidence>
<dbReference type="InterPro" id="IPR049326">
    <property type="entry name" value="Rhodopsin_dom_fungi"/>
</dbReference>
<accession>A0A8H4RJ47</accession>
<reference evidence="8 9" key="1">
    <citation type="submission" date="2020-03" db="EMBL/GenBank/DDBJ databases">
        <title>Draft Genome Sequence of Cudoniella acicularis.</title>
        <authorList>
            <person name="Buettner E."/>
            <person name="Kellner H."/>
        </authorList>
    </citation>
    <scope>NUCLEOTIDE SEQUENCE [LARGE SCALE GENOMIC DNA]</scope>
    <source>
        <strain evidence="8 9">DSM 108380</strain>
    </source>
</reference>
<sequence>MSSPAVAPGPDISIASRLVGVTATFYAIAIGAYGLRLYSRIRPVLNLGLDDYAISLALVCALVEWGILMSSVSHGLGRHNFYVSPDEQIQASRLLFISQPPWAWSIAMIKISMACMLLRIKTTKPWKIFLYSMIGLQIATAVAANCAQFLQCRPLAALWDPNTPDVKCWDVKSSQLSIYLNSAIGICTDLTFSFLPISFIRKLERPFWEKVVIASLMGLGLVASVSSIVKTTLISSYGKTGDALWDSVNLSLWSVLEEQIGIIAACIPCLKSPFERMLRRFGVVSIYGNGTVQGRSGYAYYKDESHELGNSRVKTLTAVTRSSSKAGSDENILAIQGARVEEGQIRKTTDFRVTVDSVDKGEA</sequence>
<organism evidence="8 9">
    <name type="scientific">Cudoniella acicularis</name>
    <dbReference type="NCBI Taxonomy" id="354080"/>
    <lineage>
        <taxon>Eukaryota</taxon>
        <taxon>Fungi</taxon>
        <taxon>Dikarya</taxon>
        <taxon>Ascomycota</taxon>
        <taxon>Pezizomycotina</taxon>
        <taxon>Leotiomycetes</taxon>
        <taxon>Helotiales</taxon>
        <taxon>Tricladiaceae</taxon>
        <taxon>Cudoniella</taxon>
    </lineage>
</organism>
<dbReference type="GO" id="GO:0016020">
    <property type="term" value="C:membrane"/>
    <property type="evidence" value="ECO:0007669"/>
    <property type="project" value="UniProtKB-SubCell"/>
</dbReference>
<keyword evidence="4 6" id="KW-0472">Membrane</keyword>